<protein>
    <submittedName>
        <fullName evidence="10">Cysteine proteinases superfamily protein</fullName>
    </submittedName>
</protein>
<comment type="caution">
    <text evidence="10">The sequence shown here is derived from an EMBL/GenBank/DDBJ whole genome shotgun (WGS) entry which is preliminary data.</text>
</comment>
<evidence type="ECO:0000313" key="11">
    <source>
        <dbReference type="Proteomes" id="UP001604336"/>
    </source>
</evidence>
<dbReference type="PROSITE" id="PS00639">
    <property type="entry name" value="THIOL_PROTEASE_HIS"/>
    <property type="match status" value="1"/>
</dbReference>
<feature type="chain" id="PRO_5044753363" evidence="7">
    <location>
        <begin position="27"/>
        <end position="346"/>
    </location>
</feature>
<dbReference type="Pfam" id="PF00112">
    <property type="entry name" value="Peptidase_C1"/>
    <property type="match status" value="1"/>
</dbReference>
<dbReference type="GO" id="GO:0008234">
    <property type="term" value="F:cysteine-type peptidase activity"/>
    <property type="evidence" value="ECO:0007669"/>
    <property type="project" value="UniProtKB-KW"/>
</dbReference>
<dbReference type="InterPro" id="IPR039417">
    <property type="entry name" value="Peptidase_C1A_papain-like"/>
</dbReference>
<dbReference type="CDD" id="cd02248">
    <property type="entry name" value="Peptidase_C1A"/>
    <property type="match status" value="1"/>
</dbReference>
<dbReference type="SMART" id="SM00848">
    <property type="entry name" value="Inhibitor_I29"/>
    <property type="match status" value="1"/>
</dbReference>
<sequence>MKTPTILRNFYLTIVLLCILCLSSDACSGTHKQNNVTTPMEKRYREWIKRHGRRYGSRDEWNFRFGIYLSNVLLIEFLNSQNLPYKLIDNEFADLTNLEFKSAYLGYKSPMFSHKRRHNFTFDNSLVPPSIDWRKRGAVTPVKNQGSCGSCWAFSAVAAVEGINKIKTGKLVSLSEQELIDCDYNTGNQGCEGGYMEKAFAFIKKIGGITTEHDYPYVGKNNKCKTTEEKERAVKISSYKAIPSGSEEALLAAVAKQPVSVAIDAGGYDFQLYSSGIFSGYCGKDLNHGVAAVGYGEANGEKYWLVKNSWGTNWGEAGYIKMKRDSTDNNGICGIALEASYPVIRS</sequence>
<comment type="similarity">
    <text evidence="1">Belongs to the peptidase C1 family.</text>
</comment>
<feature type="domain" description="Cathepsin propeptide inhibitor" evidence="9">
    <location>
        <begin position="44"/>
        <end position="100"/>
    </location>
</feature>
<dbReference type="InterPro" id="IPR038765">
    <property type="entry name" value="Papain-like_cys_pep_sf"/>
</dbReference>
<evidence type="ECO:0000259" key="8">
    <source>
        <dbReference type="SMART" id="SM00645"/>
    </source>
</evidence>
<evidence type="ECO:0000256" key="5">
    <source>
        <dbReference type="ARBA" id="ARBA00022807"/>
    </source>
</evidence>
<dbReference type="SMART" id="SM00645">
    <property type="entry name" value="Pept_C1"/>
    <property type="match status" value="1"/>
</dbReference>
<dbReference type="SUPFAM" id="SSF54001">
    <property type="entry name" value="Cysteine proteinases"/>
    <property type="match status" value="1"/>
</dbReference>
<evidence type="ECO:0000256" key="1">
    <source>
        <dbReference type="ARBA" id="ARBA00008455"/>
    </source>
</evidence>
<keyword evidence="5" id="KW-0788">Thiol protease</keyword>
<dbReference type="AlphaFoldDB" id="A0ABD1NNT2"/>
<dbReference type="InterPro" id="IPR000169">
    <property type="entry name" value="Pept_cys_AS"/>
</dbReference>
<proteinExistence type="inferred from homology"/>
<keyword evidence="3 7" id="KW-0732">Signal</keyword>
<dbReference type="Proteomes" id="UP001604336">
    <property type="component" value="Unassembled WGS sequence"/>
</dbReference>
<dbReference type="GO" id="GO:0006508">
    <property type="term" value="P:proteolysis"/>
    <property type="evidence" value="ECO:0007669"/>
    <property type="project" value="UniProtKB-KW"/>
</dbReference>
<dbReference type="PROSITE" id="PS00640">
    <property type="entry name" value="THIOL_PROTEASE_ASN"/>
    <property type="match status" value="1"/>
</dbReference>
<keyword evidence="4" id="KW-0378">Hydrolase</keyword>
<dbReference type="EMBL" id="JBFOLK010000763">
    <property type="protein sequence ID" value="KAL2453274.1"/>
    <property type="molecule type" value="Genomic_DNA"/>
</dbReference>
<evidence type="ECO:0000259" key="9">
    <source>
        <dbReference type="SMART" id="SM00848"/>
    </source>
</evidence>
<dbReference type="InterPro" id="IPR025660">
    <property type="entry name" value="Pept_his_AS"/>
</dbReference>
<feature type="domain" description="Peptidase C1A papain C-terminal" evidence="8">
    <location>
        <begin position="127"/>
        <end position="343"/>
    </location>
</feature>
<gene>
    <name evidence="10" type="ORF">Adt_49225</name>
</gene>
<evidence type="ECO:0000256" key="3">
    <source>
        <dbReference type="ARBA" id="ARBA00022729"/>
    </source>
</evidence>
<dbReference type="InterPro" id="IPR013128">
    <property type="entry name" value="Peptidase_C1A"/>
</dbReference>
<dbReference type="InterPro" id="IPR000668">
    <property type="entry name" value="Peptidase_C1A_C"/>
</dbReference>
<dbReference type="InterPro" id="IPR025661">
    <property type="entry name" value="Pept_asp_AS"/>
</dbReference>
<keyword evidence="2" id="KW-0645">Protease</keyword>
<dbReference type="Pfam" id="PF08246">
    <property type="entry name" value="Inhibitor_I29"/>
    <property type="match status" value="1"/>
</dbReference>
<name>A0ABD1NNT2_9LAMI</name>
<dbReference type="PRINTS" id="PR00705">
    <property type="entry name" value="PAPAIN"/>
</dbReference>
<organism evidence="10 11">
    <name type="scientific">Abeliophyllum distichum</name>
    <dbReference type="NCBI Taxonomy" id="126358"/>
    <lineage>
        <taxon>Eukaryota</taxon>
        <taxon>Viridiplantae</taxon>
        <taxon>Streptophyta</taxon>
        <taxon>Embryophyta</taxon>
        <taxon>Tracheophyta</taxon>
        <taxon>Spermatophyta</taxon>
        <taxon>Magnoliopsida</taxon>
        <taxon>eudicotyledons</taxon>
        <taxon>Gunneridae</taxon>
        <taxon>Pentapetalae</taxon>
        <taxon>asterids</taxon>
        <taxon>lamiids</taxon>
        <taxon>Lamiales</taxon>
        <taxon>Oleaceae</taxon>
        <taxon>Forsythieae</taxon>
        <taxon>Abeliophyllum</taxon>
    </lineage>
</organism>
<feature type="signal peptide" evidence="7">
    <location>
        <begin position="1"/>
        <end position="26"/>
    </location>
</feature>
<dbReference type="PROSITE" id="PS00139">
    <property type="entry name" value="THIOL_PROTEASE_CYS"/>
    <property type="match status" value="1"/>
</dbReference>
<evidence type="ECO:0000256" key="2">
    <source>
        <dbReference type="ARBA" id="ARBA00022670"/>
    </source>
</evidence>
<reference evidence="11" key="1">
    <citation type="submission" date="2024-07" db="EMBL/GenBank/DDBJ databases">
        <title>Two chromosome-level genome assemblies of Korean endemic species Abeliophyllum distichum and Forsythia ovata (Oleaceae).</title>
        <authorList>
            <person name="Jang H."/>
        </authorList>
    </citation>
    <scope>NUCLEOTIDE SEQUENCE [LARGE SCALE GENOMIC DNA]</scope>
</reference>
<keyword evidence="6" id="KW-1015">Disulfide bond</keyword>
<evidence type="ECO:0000256" key="6">
    <source>
        <dbReference type="ARBA" id="ARBA00023157"/>
    </source>
</evidence>
<dbReference type="Gene3D" id="3.90.70.10">
    <property type="entry name" value="Cysteine proteinases"/>
    <property type="match status" value="1"/>
</dbReference>
<evidence type="ECO:0000256" key="7">
    <source>
        <dbReference type="SAM" id="SignalP"/>
    </source>
</evidence>
<dbReference type="PANTHER" id="PTHR12411">
    <property type="entry name" value="CYSTEINE PROTEASE FAMILY C1-RELATED"/>
    <property type="match status" value="1"/>
</dbReference>
<dbReference type="FunFam" id="3.90.70.10:FF:000023">
    <property type="entry name" value="Senescence-specific cysteine protease SAG39"/>
    <property type="match status" value="1"/>
</dbReference>
<keyword evidence="11" id="KW-1185">Reference proteome</keyword>
<evidence type="ECO:0000256" key="4">
    <source>
        <dbReference type="ARBA" id="ARBA00022801"/>
    </source>
</evidence>
<accession>A0ABD1NNT2</accession>
<dbReference type="InterPro" id="IPR013201">
    <property type="entry name" value="Prot_inhib_I29"/>
</dbReference>
<evidence type="ECO:0000313" key="10">
    <source>
        <dbReference type="EMBL" id="KAL2453274.1"/>
    </source>
</evidence>